<proteinExistence type="predicted"/>
<dbReference type="AlphaFoldDB" id="A0A0K0F218"/>
<reference evidence="2" key="2">
    <citation type="submission" date="2015-08" db="UniProtKB">
        <authorList>
            <consortium name="WormBaseParasite"/>
        </authorList>
    </citation>
    <scope>IDENTIFICATION</scope>
</reference>
<sequence>MSTGLQIMPITFIHGKKHTNKRRWVVFVLLQEYNNYQEINKSYKANNDYSSSNFLYDNTYSHKSTSGFFDIPSEHPLKEYMKTKI</sequence>
<organism evidence="1 2">
    <name type="scientific">Strongyloides venezuelensis</name>
    <name type="common">Threadworm</name>
    <dbReference type="NCBI Taxonomy" id="75913"/>
    <lineage>
        <taxon>Eukaryota</taxon>
        <taxon>Metazoa</taxon>
        <taxon>Ecdysozoa</taxon>
        <taxon>Nematoda</taxon>
        <taxon>Chromadorea</taxon>
        <taxon>Rhabditida</taxon>
        <taxon>Tylenchina</taxon>
        <taxon>Panagrolaimomorpha</taxon>
        <taxon>Strongyloidoidea</taxon>
        <taxon>Strongyloididae</taxon>
        <taxon>Strongyloides</taxon>
    </lineage>
</organism>
<protein>
    <submittedName>
        <fullName evidence="2">Uncharacterized protein</fullName>
    </submittedName>
</protein>
<name>A0A0K0F218_STRVS</name>
<reference evidence="1" key="1">
    <citation type="submission" date="2014-07" db="EMBL/GenBank/DDBJ databases">
        <authorList>
            <person name="Martin A.A"/>
            <person name="De Silva N."/>
        </authorList>
    </citation>
    <scope>NUCLEOTIDE SEQUENCE</scope>
</reference>
<dbReference type="WBParaSite" id="SVE_0284400.1">
    <property type="protein sequence ID" value="SVE_0284400.1"/>
    <property type="gene ID" value="SVE_0284400"/>
</dbReference>
<evidence type="ECO:0000313" key="2">
    <source>
        <dbReference type="WBParaSite" id="SVE_0284400.1"/>
    </source>
</evidence>
<accession>A0A0K0F218</accession>
<keyword evidence="1" id="KW-1185">Reference proteome</keyword>
<evidence type="ECO:0000313" key="1">
    <source>
        <dbReference type="Proteomes" id="UP000035680"/>
    </source>
</evidence>
<dbReference type="Proteomes" id="UP000035680">
    <property type="component" value="Unassembled WGS sequence"/>
</dbReference>